<reference evidence="1" key="1">
    <citation type="submission" date="2018-02" db="EMBL/GenBank/DDBJ databases">
        <title>Rhizophora mucronata_Transcriptome.</title>
        <authorList>
            <person name="Meera S.P."/>
            <person name="Sreeshan A."/>
            <person name="Augustine A."/>
        </authorList>
    </citation>
    <scope>NUCLEOTIDE SEQUENCE</scope>
    <source>
        <tissue evidence="1">Leaf</tissue>
    </source>
</reference>
<name>A0A2P2PWJ4_RHIMU</name>
<sequence>MTKYEISLLIYSTK</sequence>
<proteinExistence type="predicted"/>
<accession>A0A2P2PWJ4</accession>
<protein>
    <submittedName>
        <fullName evidence="1">Uncharacterized protein</fullName>
    </submittedName>
</protein>
<organism evidence="1">
    <name type="scientific">Rhizophora mucronata</name>
    <name type="common">Asiatic mangrove</name>
    <dbReference type="NCBI Taxonomy" id="61149"/>
    <lineage>
        <taxon>Eukaryota</taxon>
        <taxon>Viridiplantae</taxon>
        <taxon>Streptophyta</taxon>
        <taxon>Embryophyta</taxon>
        <taxon>Tracheophyta</taxon>
        <taxon>Spermatophyta</taxon>
        <taxon>Magnoliopsida</taxon>
        <taxon>eudicotyledons</taxon>
        <taxon>Gunneridae</taxon>
        <taxon>Pentapetalae</taxon>
        <taxon>rosids</taxon>
        <taxon>fabids</taxon>
        <taxon>Malpighiales</taxon>
        <taxon>Rhizophoraceae</taxon>
        <taxon>Rhizophora</taxon>
    </lineage>
</organism>
<evidence type="ECO:0000313" key="1">
    <source>
        <dbReference type="EMBL" id="MBX59019.1"/>
    </source>
</evidence>
<dbReference type="EMBL" id="GGEC01078535">
    <property type="protein sequence ID" value="MBX59019.1"/>
    <property type="molecule type" value="Transcribed_RNA"/>
</dbReference>